<dbReference type="InterPro" id="IPR000917">
    <property type="entry name" value="Sulfatase_N"/>
</dbReference>
<dbReference type="InterPro" id="IPR024607">
    <property type="entry name" value="Sulfatase_CS"/>
</dbReference>
<dbReference type="Gene3D" id="3.30.1120.10">
    <property type="match status" value="1"/>
</dbReference>
<protein>
    <submittedName>
        <fullName evidence="7">Arylsulfatase</fullName>
    </submittedName>
</protein>
<dbReference type="GO" id="GO:0046872">
    <property type="term" value="F:metal ion binding"/>
    <property type="evidence" value="ECO:0007669"/>
    <property type="project" value="UniProtKB-KW"/>
</dbReference>
<dbReference type="PROSITE" id="PS00149">
    <property type="entry name" value="SULFATASE_2"/>
    <property type="match status" value="1"/>
</dbReference>
<dbReference type="PROSITE" id="PS00523">
    <property type="entry name" value="SULFATASE_1"/>
    <property type="match status" value="1"/>
</dbReference>
<evidence type="ECO:0000256" key="1">
    <source>
        <dbReference type="ARBA" id="ARBA00008779"/>
    </source>
</evidence>
<dbReference type="AlphaFoldDB" id="A0A4Y3QX56"/>
<keyword evidence="3" id="KW-0378">Hydrolase</keyword>
<dbReference type="Pfam" id="PF00884">
    <property type="entry name" value="Sulfatase"/>
    <property type="match status" value="1"/>
</dbReference>
<feature type="domain" description="Sulfatase N-terminal" evidence="6">
    <location>
        <begin position="33"/>
        <end position="445"/>
    </location>
</feature>
<keyword evidence="4" id="KW-0106">Calcium</keyword>
<evidence type="ECO:0000313" key="8">
    <source>
        <dbReference type="Proteomes" id="UP000319210"/>
    </source>
</evidence>
<dbReference type="Gene3D" id="3.40.720.10">
    <property type="entry name" value="Alkaline Phosphatase, subunit A"/>
    <property type="match status" value="1"/>
</dbReference>
<feature type="region of interest" description="Disordered" evidence="5">
    <location>
        <begin position="1"/>
        <end position="29"/>
    </location>
</feature>
<dbReference type="SUPFAM" id="SSF53649">
    <property type="entry name" value="Alkaline phosphatase-like"/>
    <property type="match status" value="1"/>
</dbReference>
<evidence type="ECO:0000313" key="7">
    <source>
        <dbReference type="EMBL" id="GEB49792.1"/>
    </source>
</evidence>
<proteinExistence type="inferred from homology"/>
<dbReference type="InterPro" id="IPR017850">
    <property type="entry name" value="Alkaline_phosphatase_core_sf"/>
</dbReference>
<reference evidence="7 8" key="1">
    <citation type="submission" date="2019-06" db="EMBL/GenBank/DDBJ databases">
        <title>Whole genome shotgun sequence of Streptomyces cacaoi subsp. cacaoi NBRC 12748.</title>
        <authorList>
            <person name="Hosoyama A."/>
            <person name="Uohara A."/>
            <person name="Ohji S."/>
            <person name="Ichikawa N."/>
        </authorList>
    </citation>
    <scope>NUCLEOTIDE SEQUENCE [LARGE SCALE GENOMIC DNA]</scope>
    <source>
        <strain evidence="7 8">NBRC 12748</strain>
    </source>
</reference>
<evidence type="ECO:0000256" key="4">
    <source>
        <dbReference type="ARBA" id="ARBA00022837"/>
    </source>
</evidence>
<name>A0A4Y3QX56_STRCI</name>
<comment type="caution">
    <text evidence="7">The sequence shown here is derived from an EMBL/GenBank/DDBJ whole genome shotgun (WGS) entry which is preliminary data.</text>
</comment>
<dbReference type="OrthoDB" id="9777306at2"/>
<evidence type="ECO:0000259" key="6">
    <source>
        <dbReference type="Pfam" id="PF00884"/>
    </source>
</evidence>
<dbReference type="EMBL" id="BJMM01000009">
    <property type="protein sequence ID" value="GEB49792.1"/>
    <property type="molecule type" value="Genomic_DNA"/>
</dbReference>
<dbReference type="CDD" id="cd16025">
    <property type="entry name" value="PAS_like"/>
    <property type="match status" value="1"/>
</dbReference>
<organism evidence="7 8">
    <name type="scientific">Streptomyces cacaoi</name>
    <dbReference type="NCBI Taxonomy" id="1898"/>
    <lineage>
        <taxon>Bacteria</taxon>
        <taxon>Bacillati</taxon>
        <taxon>Actinomycetota</taxon>
        <taxon>Actinomycetes</taxon>
        <taxon>Kitasatosporales</taxon>
        <taxon>Streptomycetaceae</taxon>
        <taxon>Streptomyces</taxon>
    </lineage>
</organism>
<keyword evidence="8" id="KW-1185">Reference proteome</keyword>
<accession>A0A4Y3QX56</accession>
<evidence type="ECO:0000256" key="3">
    <source>
        <dbReference type="ARBA" id="ARBA00022801"/>
    </source>
</evidence>
<dbReference type="InterPro" id="IPR050738">
    <property type="entry name" value="Sulfatase"/>
</dbReference>
<dbReference type="GO" id="GO:0016787">
    <property type="term" value="F:hydrolase activity"/>
    <property type="evidence" value="ECO:0007669"/>
    <property type="project" value="UniProtKB-KW"/>
</dbReference>
<dbReference type="RefSeq" id="WP_086814075.1">
    <property type="nucleotide sequence ID" value="NZ_BJMM01000009.1"/>
</dbReference>
<evidence type="ECO:0000256" key="2">
    <source>
        <dbReference type="ARBA" id="ARBA00022723"/>
    </source>
</evidence>
<evidence type="ECO:0000256" key="5">
    <source>
        <dbReference type="SAM" id="MobiDB-lite"/>
    </source>
</evidence>
<sequence length="761" mass="83655">MPHTPGPTAPRTGGGDDAGAAHLRDPRPAPDAPDVVVIVLDDLGFAQTGAFGSDIATPHIDRLAAGGLRYNRFHVTAMCSPTRACLLTGRNHHAVGMGFLVDLPINRPGYTARIPPSATPLPRLLRDAGYSTLAVGKWHLTPRWERSASGPFDRWPLGYGFERFYGFLQGDANHWAPQLVRDNHYTEPPAGPEDGYHLSEDLVATAQRMILDQKQATPDKPYFLYLPFGAMHSPHHVAPEWVRPYHGRFDGGWERWREEVFARQLAQGTVPAGTELPPRPPWIPDWETLGADERRVFARMQEVYAGFLTHTDAQIGRLLAFLERLGRLDDTLILFLSDNGASAEGGQLGTDNEHRFSSRMGDSTARNLARLDNWGGPDTYPHYAWGWAWAGNTPLRLWKRYTWLGGTRAPLIAHWPRAITDRGGIRGQLTHAVDLMPTILQACGVEPPDTVDGVPQQPVDGRSLLPTFDDPRAPAPRTTQYFEMLGSRSIIHGDWKATTDHVSRGVQDEERLLLGSRDFATDHWSLFRLSDDFAEARDLSGEHPEVVAELTELWQAEAERNNVLPLDDTLQDRLTALIPPRHPQPRRAVYRPGGGPVHDEALPPLAGGFTLLADAEIPQDGAAGVLCALGDRTGGFVLHALAGRLTLACSRAGDLDRVTAPDPLPPGRHRIGFRFDARAREFALLQDGRTVAAVPLGGDFPLVFQHGGTGLCVGHDRGLPVDDTYRPPHPWTGVLHEIVLDSVPAPAPELSEEVRTALHGD</sequence>
<gene>
    <name evidence="7" type="ORF">SCA03_23430</name>
</gene>
<keyword evidence="2" id="KW-0479">Metal-binding</keyword>
<dbReference type="Proteomes" id="UP000319210">
    <property type="component" value="Unassembled WGS sequence"/>
</dbReference>
<comment type="similarity">
    <text evidence="1">Belongs to the sulfatase family.</text>
</comment>
<dbReference type="PANTHER" id="PTHR42693">
    <property type="entry name" value="ARYLSULFATASE FAMILY MEMBER"/>
    <property type="match status" value="1"/>
</dbReference>